<dbReference type="SUPFAM" id="SSF52440">
    <property type="entry name" value="PreATP-grasp domain"/>
    <property type="match status" value="1"/>
</dbReference>
<dbReference type="PROSITE" id="PS00866">
    <property type="entry name" value="CPSASE_1"/>
    <property type="match status" value="1"/>
</dbReference>
<dbReference type="EC" id="6.3.4.14" evidence="4 14"/>
<dbReference type="PANTHER" id="PTHR48095:SF2">
    <property type="entry name" value="BIOTIN CARBOXYLASE, CHLOROPLASTIC"/>
    <property type="match status" value="1"/>
</dbReference>
<dbReference type="Pfam" id="PF00289">
    <property type="entry name" value="Biotin_carb_N"/>
    <property type="match status" value="1"/>
</dbReference>
<keyword evidence="9" id="KW-0460">Magnesium</keyword>
<dbReference type="Proteomes" id="UP000003573">
    <property type="component" value="Unassembled WGS sequence"/>
</dbReference>
<evidence type="ECO:0000256" key="12">
    <source>
        <dbReference type="ARBA" id="ARBA00048600"/>
    </source>
</evidence>
<dbReference type="RefSeq" id="WP_003081336.1">
    <property type="nucleotide sequence ID" value="NZ_AEUW02000001.1"/>
</dbReference>
<dbReference type="InterPro" id="IPR051602">
    <property type="entry name" value="ACC_Biotin_Carboxylase"/>
</dbReference>
<feature type="domain" description="Biotin carboxylation" evidence="16">
    <location>
        <begin position="1"/>
        <end position="448"/>
    </location>
</feature>
<comment type="catalytic activity">
    <reaction evidence="12 14">
        <text>N(6)-biotinyl-L-lysyl-[protein] + hydrogencarbonate + ATP = N(6)-carboxybiotinyl-L-lysyl-[protein] + ADP + phosphate + H(+)</text>
        <dbReference type="Rhea" id="RHEA:13501"/>
        <dbReference type="Rhea" id="RHEA-COMP:10505"/>
        <dbReference type="Rhea" id="RHEA-COMP:10506"/>
        <dbReference type="ChEBI" id="CHEBI:15378"/>
        <dbReference type="ChEBI" id="CHEBI:17544"/>
        <dbReference type="ChEBI" id="CHEBI:30616"/>
        <dbReference type="ChEBI" id="CHEBI:43474"/>
        <dbReference type="ChEBI" id="CHEBI:83144"/>
        <dbReference type="ChEBI" id="CHEBI:83145"/>
        <dbReference type="ChEBI" id="CHEBI:456216"/>
        <dbReference type="EC" id="6.3.4.14"/>
    </reaction>
</comment>
<evidence type="ECO:0000256" key="10">
    <source>
        <dbReference type="ARBA" id="ARBA00023211"/>
    </source>
</evidence>
<evidence type="ECO:0000256" key="9">
    <source>
        <dbReference type="ARBA" id="ARBA00022842"/>
    </source>
</evidence>
<dbReference type="InterPro" id="IPR011054">
    <property type="entry name" value="Rudment_hybrid_motif"/>
</dbReference>
<name>G5JY56_9STRE</name>
<evidence type="ECO:0000256" key="11">
    <source>
        <dbReference type="ARBA" id="ARBA00023267"/>
    </source>
</evidence>
<organism evidence="17 18">
    <name type="scientific">Streptococcus macacae NCTC 11558</name>
    <dbReference type="NCBI Taxonomy" id="764298"/>
    <lineage>
        <taxon>Bacteria</taxon>
        <taxon>Bacillati</taxon>
        <taxon>Bacillota</taxon>
        <taxon>Bacilli</taxon>
        <taxon>Lactobacillales</taxon>
        <taxon>Streptococcaceae</taxon>
        <taxon>Streptococcus</taxon>
    </lineage>
</organism>
<dbReference type="PANTHER" id="PTHR48095">
    <property type="entry name" value="PYRUVATE CARBOXYLASE SUBUNIT A"/>
    <property type="match status" value="1"/>
</dbReference>
<dbReference type="SUPFAM" id="SSF51246">
    <property type="entry name" value="Rudiment single hybrid motif"/>
    <property type="match status" value="1"/>
</dbReference>
<protein>
    <recommendedName>
        <fullName evidence="4 14">Biotin carboxylase</fullName>
        <ecNumber evidence="4 14">6.3.4.14</ecNumber>
    </recommendedName>
    <alternativeName>
        <fullName evidence="14">Acetyl-coenzyme A carboxylase biotin carboxylase subunit A</fullName>
    </alternativeName>
</protein>
<dbReference type="AlphaFoldDB" id="G5JY56"/>
<dbReference type="EMBL" id="AEUW02000001">
    <property type="protein sequence ID" value="EHJ52821.1"/>
    <property type="molecule type" value="Genomic_DNA"/>
</dbReference>
<feature type="domain" description="ATP-grasp" evidence="15">
    <location>
        <begin position="120"/>
        <end position="318"/>
    </location>
</feature>
<keyword evidence="11 14" id="KW-0092">Biotin</keyword>
<evidence type="ECO:0000256" key="4">
    <source>
        <dbReference type="ARBA" id="ARBA00013263"/>
    </source>
</evidence>
<dbReference type="GO" id="GO:2001295">
    <property type="term" value="P:malonyl-CoA biosynthetic process"/>
    <property type="evidence" value="ECO:0007669"/>
    <property type="project" value="UniProtKB-UniPathway"/>
</dbReference>
<dbReference type="Gene3D" id="3.30.470.20">
    <property type="entry name" value="ATP-grasp fold, B domain"/>
    <property type="match status" value="1"/>
</dbReference>
<dbReference type="Pfam" id="PF02786">
    <property type="entry name" value="CPSase_L_D2"/>
    <property type="match status" value="1"/>
</dbReference>
<dbReference type="SUPFAM" id="SSF56059">
    <property type="entry name" value="Glutathione synthetase ATP-binding domain-like"/>
    <property type="match status" value="1"/>
</dbReference>
<keyword evidence="14" id="KW-0275">Fatty acid biosynthesis</keyword>
<dbReference type="InterPro" id="IPR004549">
    <property type="entry name" value="Acetyl_CoA_COase_biotin_COase"/>
</dbReference>
<dbReference type="InterPro" id="IPR016185">
    <property type="entry name" value="PreATP-grasp_dom_sf"/>
</dbReference>
<dbReference type="SMART" id="SM00878">
    <property type="entry name" value="Biotin_carb_C"/>
    <property type="match status" value="1"/>
</dbReference>
<dbReference type="PROSITE" id="PS50975">
    <property type="entry name" value="ATP_GRASP"/>
    <property type="match status" value="1"/>
</dbReference>
<keyword evidence="8 13" id="KW-0067">ATP-binding</keyword>
<dbReference type="NCBIfam" id="TIGR00514">
    <property type="entry name" value="accC"/>
    <property type="match status" value="1"/>
</dbReference>
<dbReference type="InterPro" id="IPR005481">
    <property type="entry name" value="BC-like_N"/>
</dbReference>
<evidence type="ECO:0000259" key="16">
    <source>
        <dbReference type="PROSITE" id="PS50979"/>
    </source>
</evidence>
<dbReference type="eggNOG" id="COG0439">
    <property type="taxonomic scope" value="Bacteria"/>
</dbReference>
<keyword evidence="10" id="KW-0464">Manganese</keyword>
<reference evidence="17 18" key="1">
    <citation type="journal article" date="2014" name="Int. J. Syst. Evol. Microbiol.">
        <title>Phylogenomics and the dynamic genome evolution of the genus Streptococcus.</title>
        <authorList>
            <consortium name="The Broad Institute Genome Sequencing Platform"/>
            <person name="Richards V.P."/>
            <person name="Palmer S.R."/>
            <person name="Pavinski Bitar P.D."/>
            <person name="Qin X."/>
            <person name="Weinstock G.M."/>
            <person name="Highlander S.K."/>
            <person name="Town C.D."/>
            <person name="Burne R.A."/>
            <person name="Stanhope M.J."/>
        </authorList>
    </citation>
    <scope>NUCLEOTIDE SEQUENCE [LARGE SCALE GENOMIC DNA]</scope>
    <source>
        <strain evidence="17 18">NCTC 11558</strain>
    </source>
</reference>
<dbReference type="PROSITE" id="PS00867">
    <property type="entry name" value="CPSASE_2"/>
    <property type="match status" value="1"/>
</dbReference>
<dbReference type="InterPro" id="IPR011761">
    <property type="entry name" value="ATP-grasp"/>
</dbReference>
<evidence type="ECO:0000259" key="15">
    <source>
        <dbReference type="PROSITE" id="PS50975"/>
    </source>
</evidence>
<dbReference type="InterPro" id="IPR011764">
    <property type="entry name" value="Biotin_carboxylation_dom"/>
</dbReference>
<dbReference type="UniPathway" id="UPA00655">
    <property type="reaction ID" value="UER00711"/>
</dbReference>
<keyword evidence="6" id="KW-0479">Metal-binding</keyword>
<evidence type="ECO:0000256" key="6">
    <source>
        <dbReference type="ARBA" id="ARBA00022723"/>
    </source>
</evidence>
<dbReference type="NCBIfam" id="NF006367">
    <property type="entry name" value="PRK08591.1"/>
    <property type="match status" value="1"/>
</dbReference>
<keyword evidence="7 13" id="KW-0547">Nucleotide-binding</keyword>
<dbReference type="GO" id="GO:0005524">
    <property type="term" value="F:ATP binding"/>
    <property type="evidence" value="ECO:0007669"/>
    <property type="project" value="UniProtKB-UniRule"/>
</dbReference>
<dbReference type="GO" id="GO:0004075">
    <property type="term" value="F:biotin carboxylase activity"/>
    <property type="evidence" value="ECO:0007669"/>
    <property type="project" value="UniProtKB-EC"/>
</dbReference>
<sequence>MFNKILIANRGEIAVRIIRAARELGIETVAVYSDADKESLHTILADESVCIGPARSTESYLNMNAVLSAAIVTGAQAIHPGFGFLSENSKFATMCEELNIKFIGPSGTIMDKMGDKINAREEMIQADVPVIPGSDGEVFTSKQALAVADELGYPVMLKASAGGGGKGIRKVDKSEDLVAAFESASQEALAAFGNGAMYIEKVIYPARHIEVQILGDSFGNIIHLGERDCSLQRNNQKVLEESPSIAIGQTLRDKIGAAAVRAAKAVGYENAGTIEFLLDEKTNQFYFMEMNTRVQVEHPVTEFVTGVDIVKEQIRIAAGQELSYKQDDIKLRGHAIECRINAENPAFHFAPSPGKIKDLFLPSGGVGLRVDSAVYNGYSIPPYYDSMIAKIIVHGDNRFDALMKMQRALYELEVEGVVTNSDFQLDLISDQRVIAGDYDTSFLMETFLPNYQKDEK</sequence>
<dbReference type="NCBIfam" id="NF004085">
    <property type="entry name" value="PRK05586.1"/>
    <property type="match status" value="1"/>
</dbReference>
<evidence type="ECO:0000256" key="8">
    <source>
        <dbReference type="ARBA" id="ARBA00022840"/>
    </source>
</evidence>
<evidence type="ECO:0000313" key="18">
    <source>
        <dbReference type="Proteomes" id="UP000003573"/>
    </source>
</evidence>
<keyword evidence="18" id="KW-1185">Reference proteome</keyword>
<dbReference type="PROSITE" id="PS50979">
    <property type="entry name" value="BC"/>
    <property type="match status" value="1"/>
</dbReference>
<evidence type="ECO:0000256" key="2">
    <source>
        <dbReference type="ARBA" id="ARBA00004956"/>
    </source>
</evidence>
<evidence type="ECO:0000256" key="3">
    <source>
        <dbReference type="ARBA" id="ARBA00011750"/>
    </source>
</evidence>
<keyword evidence="14" id="KW-0444">Lipid biosynthesis</keyword>
<evidence type="ECO:0000256" key="5">
    <source>
        <dbReference type="ARBA" id="ARBA00022598"/>
    </source>
</evidence>
<dbReference type="InterPro" id="IPR005482">
    <property type="entry name" value="Biotin_COase_C"/>
</dbReference>
<comment type="pathway">
    <text evidence="2 14">Lipid metabolism; malonyl-CoA biosynthesis; malonyl-CoA from acetyl-CoA: step 1/1.</text>
</comment>
<evidence type="ECO:0000256" key="14">
    <source>
        <dbReference type="RuleBase" id="RU365063"/>
    </source>
</evidence>
<proteinExistence type="predicted"/>
<dbReference type="GO" id="GO:0046872">
    <property type="term" value="F:metal ion binding"/>
    <property type="evidence" value="ECO:0007669"/>
    <property type="project" value="UniProtKB-KW"/>
</dbReference>
<dbReference type="GO" id="GO:0006633">
    <property type="term" value="P:fatty acid biosynthetic process"/>
    <property type="evidence" value="ECO:0007669"/>
    <property type="project" value="UniProtKB-KW"/>
</dbReference>
<dbReference type="InterPro" id="IPR005479">
    <property type="entry name" value="CPAse_ATP-bd"/>
</dbReference>
<comment type="subunit">
    <text evidence="3 14">Acetyl-CoA carboxylase is a heterohexamer of biotin carboxyl carrier protein, biotin carboxylase and the two subunits of carboxyl transferase in a 2:2 complex.</text>
</comment>
<gene>
    <name evidence="17" type="primary">accC</name>
    <name evidence="17" type="ORF">STRMA_0116</name>
</gene>
<dbReference type="Pfam" id="PF02785">
    <property type="entry name" value="Biotin_carb_C"/>
    <property type="match status" value="1"/>
</dbReference>
<comment type="function">
    <text evidence="1 14">This protein is a component of the acetyl coenzyme A carboxylase complex; first, biotin carboxylase catalyzes the carboxylation of the carrier protein and then the transcarboxylase transfers the carboxyl group to form malonyl-CoA.</text>
</comment>
<dbReference type="OrthoDB" id="9807469at2"/>
<accession>G5JY56</accession>
<keyword evidence="14" id="KW-0276">Fatty acid metabolism</keyword>
<keyword evidence="14" id="KW-0443">Lipid metabolism</keyword>
<evidence type="ECO:0000256" key="1">
    <source>
        <dbReference type="ARBA" id="ARBA00003761"/>
    </source>
</evidence>
<dbReference type="STRING" id="764298.STRMA_0116"/>
<dbReference type="FunFam" id="3.30.1490.20:FF:000018">
    <property type="entry name" value="Biotin carboxylase"/>
    <property type="match status" value="1"/>
</dbReference>
<evidence type="ECO:0000313" key="17">
    <source>
        <dbReference type="EMBL" id="EHJ52821.1"/>
    </source>
</evidence>
<dbReference type="FunFam" id="3.40.50.20:FF:000010">
    <property type="entry name" value="Propionyl-CoA carboxylase subunit alpha"/>
    <property type="match status" value="1"/>
</dbReference>
<keyword evidence="5 14" id="KW-0436">Ligase</keyword>
<evidence type="ECO:0000256" key="13">
    <source>
        <dbReference type="PROSITE-ProRule" id="PRU00409"/>
    </source>
</evidence>
<evidence type="ECO:0000256" key="7">
    <source>
        <dbReference type="ARBA" id="ARBA00022741"/>
    </source>
</evidence>
<comment type="caution">
    <text evidence="17">The sequence shown here is derived from an EMBL/GenBank/DDBJ whole genome shotgun (WGS) entry which is preliminary data.</text>
</comment>